<feature type="compositionally biased region" description="Basic and acidic residues" evidence="1">
    <location>
        <begin position="37"/>
        <end position="52"/>
    </location>
</feature>
<accession>A0AAW2IC84</accession>
<name>A0AAW2IC84_9NEOP</name>
<sequence>MQQFGRSVVRRAGLSREAKLPGRVCPDPHLRSSGVGDNRKNQVWDTGGRDEVSPSGGRPTPNTFSKTGSVIVPGGKTTPWPSAVGVDQEGETRLVTPGSLQGIAEDRARWTSSLAPRP</sequence>
<dbReference type="EMBL" id="JARGDH010000001">
    <property type="protein sequence ID" value="KAL0279368.1"/>
    <property type="molecule type" value="Genomic_DNA"/>
</dbReference>
<evidence type="ECO:0000256" key="1">
    <source>
        <dbReference type="SAM" id="MobiDB-lite"/>
    </source>
</evidence>
<organism evidence="2">
    <name type="scientific">Menopon gallinae</name>
    <name type="common">poultry shaft louse</name>
    <dbReference type="NCBI Taxonomy" id="328185"/>
    <lineage>
        <taxon>Eukaryota</taxon>
        <taxon>Metazoa</taxon>
        <taxon>Ecdysozoa</taxon>
        <taxon>Arthropoda</taxon>
        <taxon>Hexapoda</taxon>
        <taxon>Insecta</taxon>
        <taxon>Pterygota</taxon>
        <taxon>Neoptera</taxon>
        <taxon>Paraneoptera</taxon>
        <taxon>Psocodea</taxon>
        <taxon>Troctomorpha</taxon>
        <taxon>Phthiraptera</taxon>
        <taxon>Amblycera</taxon>
        <taxon>Menoponidae</taxon>
        <taxon>Menopon</taxon>
    </lineage>
</organism>
<protein>
    <submittedName>
        <fullName evidence="2">Uncharacterized protein</fullName>
    </submittedName>
</protein>
<proteinExistence type="predicted"/>
<feature type="compositionally biased region" description="Basic and acidic residues" evidence="1">
    <location>
        <begin position="14"/>
        <end position="30"/>
    </location>
</feature>
<reference evidence="2" key="1">
    <citation type="journal article" date="2024" name="Gigascience">
        <title>Chromosome-level genome of the poultry shaft louse Menopon gallinae provides insight into the host-switching and adaptive evolution of parasitic lice.</title>
        <authorList>
            <person name="Xu Y."/>
            <person name="Ma L."/>
            <person name="Liu S."/>
            <person name="Liang Y."/>
            <person name="Liu Q."/>
            <person name="He Z."/>
            <person name="Tian L."/>
            <person name="Duan Y."/>
            <person name="Cai W."/>
            <person name="Li H."/>
            <person name="Song F."/>
        </authorList>
    </citation>
    <scope>NUCLEOTIDE SEQUENCE</scope>
    <source>
        <strain evidence="2">Cailab_2023a</strain>
    </source>
</reference>
<feature type="region of interest" description="Disordered" evidence="1">
    <location>
        <begin position="1"/>
        <end position="90"/>
    </location>
</feature>
<gene>
    <name evidence="2" type="ORF">PYX00_000945</name>
</gene>
<dbReference type="AlphaFoldDB" id="A0AAW2IC84"/>
<comment type="caution">
    <text evidence="2">The sequence shown here is derived from an EMBL/GenBank/DDBJ whole genome shotgun (WGS) entry which is preliminary data.</text>
</comment>
<evidence type="ECO:0000313" key="2">
    <source>
        <dbReference type="EMBL" id="KAL0279368.1"/>
    </source>
</evidence>